<feature type="domain" description="Terpene synthase metal-binding" evidence="5">
    <location>
        <begin position="1"/>
        <end position="199"/>
    </location>
</feature>
<evidence type="ECO:0000256" key="4">
    <source>
        <dbReference type="SAM" id="Coils"/>
    </source>
</evidence>
<dbReference type="Pfam" id="PF04195">
    <property type="entry name" value="Transposase_28"/>
    <property type="match status" value="1"/>
</dbReference>
<dbReference type="AlphaFoldDB" id="A0A0L9V5C1"/>
<evidence type="ECO:0000313" key="7">
    <source>
        <dbReference type="EMBL" id="KOM49904.1"/>
    </source>
</evidence>
<dbReference type="InterPro" id="IPR007321">
    <property type="entry name" value="Transposase_28"/>
</dbReference>
<reference evidence="8" key="1">
    <citation type="journal article" date="2015" name="Proc. Natl. Acad. Sci. U.S.A.">
        <title>Genome sequencing of adzuki bean (Vigna angularis) provides insight into high starch and low fat accumulation and domestication.</title>
        <authorList>
            <person name="Yang K."/>
            <person name="Tian Z."/>
            <person name="Chen C."/>
            <person name="Luo L."/>
            <person name="Zhao B."/>
            <person name="Wang Z."/>
            <person name="Yu L."/>
            <person name="Li Y."/>
            <person name="Sun Y."/>
            <person name="Li W."/>
            <person name="Chen Y."/>
            <person name="Li Y."/>
            <person name="Zhang Y."/>
            <person name="Ai D."/>
            <person name="Zhao J."/>
            <person name="Shang C."/>
            <person name="Ma Y."/>
            <person name="Wu B."/>
            <person name="Wang M."/>
            <person name="Gao L."/>
            <person name="Sun D."/>
            <person name="Zhang P."/>
            <person name="Guo F."/>
            <person name="Wang W."/>
            <person name="Li Y."/>
            <person name="Wang J."/>
            <person name="Varshney R.K."/>
            <person name="Wang J."/>
            <person name="Ling H.Q."/>
            <person name="Wan P."/>
        </authorList>
    </citation>
    <scope>NUCLEOTIDE SEQUENCE</scope>
    <source>
        <strain evidence="8">cv. Jingnong 6</strain>
    </source>
</reference>
<organism evidence="7 8">
    <name type="scientific">Phaseolus angularis</name>
    <name type="common">Azuki bean</name>
    <name type="synonym">Vigna angularis</name>
    <dbReference type="NCBI Taxonomy" id="3914"/>
    <lineage>
        <taxon>Eukaryota</taxon>
        <taxon>Viridiplantae</taxon>
        <taxon>Streptophyta</taxon>
        <taxon>Embryophyta</taxon>
        <taxon>Tracheophyta</taxon>
        <taxon>Spermatophyta</taxon>
        <taxon>Magnoliopsida</taxon>
        <taxon>eudicotyledons</taxon>
        <taxon>Gunneridae</taxon>
        <taxon>Pentapetalae</taxon>
        <taxon>rosids</taxon>
        <taxon>fabids</taxon>
        <taxon>Fabales</taxon>
        <taxon>Fabaceae</taxon>
        <taxon>Papilionoideae</taxon>
        <taxon>50 kb inversion clade</taxon>
        <taxon>NPAAA clade</taxon>
        <taxon>indigoferoid/millettioid clade</taxon>
        <taxon>Phaseoleae</taxon>
        <taxon>Vigna</taxon>
    </lineage>
</organism>
<evidence type="ECO:0000259" key="6">
    <source>
        <dbReference type="Pfam" id="PF04195"/>
    </source>
</evidence>
<keyword evidence="4" id="KW-0175">Coiled coil</keyword>
<dbReference type="InterPro" id="IPR034741">
    <property type="entry name" value="Terpene_cyclase-like_1_C"/>
</dbReference>
<evidence type="ECO:0000259" key="5">
    <source>
        <dbReference type="Pfam" id="PF03936"/>
    </source>
</evidence>
<dbReference type="Proteomes" id="UP000053144">
    <property type="component" value="Chromosome 8"/>
</dbReference>
<comment type="cofactor">
    <cofactor evidence="1">
        <name>Mg(2+)</name>
        <dbReference type="ChEBI" id="CHEBI:18420"/>
    </cofactor>
</comment>
<dbReference type="SUPFAM" id="SSF48576">
    <property type="entry name" value="Terpenoid synthases"/>
    <property type="match status" value="1"/>
</dbReference>
<dbReference type="Pfam" id="PF03936">
    <property type="entry name" value="Terpene_synth_C"/>
    <property type="match status" value="1"/>
</dbReference>
<accession>A0A0L9V5C1</accession>
<dbReference type="Gene3D" id="1.10.600.10">
    <property type="entry name" value="Farnesyl Diphosphate Synthase"/>
    <property type="match status" value="1"/>
</dbReference>
<proteinExistence type="predicted"/>
<keyword evidence="3" id="KW-0456">Lyase</keyword>
<dbReference type="InterPro" id="IPR005630">
    <property type="entry name" value="Terpene_synthase_metal-bd"/>
</dbReference>
<dbReference type="EMBL" id="CM003378">
    <property type="protein sequence ID" value="KOM49904.1"/>
    <property type="molecule type" value="Genomic_DNA"/>
</dbReference>
<dbReference type="GO" id="GO:0000287">
    <property type="term" value="F:magnesium ion binding"/>
    <property type="evidence" value="ECO:0007669"/>
    <property type="project" value="InterPro"/>
</dbReference>
<keyword evidence="2" id="KW-0479">Metal-binding</keyword>
<feature type="coiled-coil region" evidence="4">
    <location>
        <begin position="519"/>
        <end position="609"/>
    </location>
</feature>
<dbReference type="STRING" id="3914.A0A0L9V5C1"/>
<feature type="domain" description="Transposase (putative) gypsy type" evidence="6">
    <location>
        <begin position="325"/>
        <end position="382"/>
    </location>
</feature>
<evidence type="ECO:0000313" key="8">
    <source>
        <dbReference type="Proteomes" id="UP000053144"/>
    </source>
</evidence>
<sequence>MTTKLTALASVIDDMYDAYGTIKELELFTNAVERWDICCLFDLPKYMQLCYKAILDVFDEIELEMRKKGKVYCIKYVKKEMKRLVQSHMSEARWCHSNHTPTVEEYMQVRTTSAGYHLLITTSFLGMEDTTEEVLIWATNEPVIITASAVIARLTDDIVGDEERQHVVSSIQCYMKEHKISRKCAIEELRKLVENAWKDINDACLAPTEVPMKFLMRSSILGSAGEGGQPLAREATENISSADIICLSEEMKDEGEVKTEIDAVGEWMKIQMLLLQPFLGVYTTQREGCQKHQTSHLQKDEWACHGREGYDIDFFYEYSTLFRDLGVRLQFSEFQMDVLQAPNVAPTQLHPNGWAYMQTFITVCTALALTSTPACFLYFFCALPYPNKSWVSLSPVKDWQMFTLFNTSYKELKTNFFKVSITEPGRSNFYSNKKQAKFPFYWTEHPRRVISWAKSSMTPTELESVDLFGAMEKDKEWRKTEVLSGTIRILTQNGQEENSRGTSDCGPAGPERATKSIMAKELDTARQDLEASLKANEDLTRCLKEVLMNAEDEREKYATALTKAQNDNCLLQRSNDDLRLDLHRATGKNKDLVKERETLLSEKDALMDDHEKLMLNNPGYDIMKTLVHGKLVIVSLPASTEAPALPMSSIIEEPQRVGVTVEDVDEEAAGRHKGTVQQAALETYMSHIPASNWVEVEESPTSIDAPIAAHVSSPAVAYVY</sequence>
<dbReference type="PANTHER" id="PTHR31225">
    <property type="entry name" value="OS04G0344100 PROTEIN-RELATED"/>
    <property type="match status" value="1"/>
</dbReference>
<dbReference type="GO" id="GO:0010333">
    <property type="term" value="F:terpene synthase activity"/>
    <property type="evidence" value="ECO:0007669"/>
    <property type="project" value="InterPro"/>
</dbReference>
<name>A0A0L9V5C1_PHAAN</name>
<gene>
    <name evidence="7" type="ORF">LR48_Vigan08g073100</name>
</gene>
<evidence type="ECO:0000256" key="1">
    <source>
        <dbReference type="ARBA" id="ARBA00001946"/>
    </source>
</evidence>
<protein>
    <submittedName>
        <fullName evidence="7">Uncharacterized protein</fullName>
    </submittedName>
</protein>
<dbReference type="SFLD" id="SFLDG01019">
    <property type="entry name" value="Terpene_Cyclase_Like_1_C_Termi"/>
    <property type="match status" value="1"/>
</dbReference>
<dbReference type="Gramene" id="KOM49904">
    <property type="protein sequence ID" value="KOM49904"/>
    <property type="gene ID" value="LR48_Vigan08g073100"/>
</dbReference>
<dbReference type="PANTHER" id="PTHR31225:SF221">
    <property type="entry name" value="(-)-GERMACRENE D SYNTHASE"/>
    <property type="match status" value="1"/>
</dbReference>
<dbReference type="SFLD" id="SFLDS00005">
    <property type="entry name" value="Isoprenoid_Synthase_Type_I"/>
    <property type="match status" value="1"/>
</dbReference>
<evidence type="ECO:0000256" key="3">
    <source>
        <dbReference type="ARBA" id="ARBA00023239"/>
    </source>
</evidence>
<evidence type="ECO:0000256" key="2">
    <source>
        <dbReference type="ARBA" id="ARBA00022723"/>
    </source>
</evidence>
<dbReference type="InterPro" id="IPR050148">
    <property type="entry name" value="Terpene_synthase-like"/>
</dbReference>
<dbReference type="InterPro" id="IPR008949">
    <property type="entry name" value="Isoprenoid_synthase_dom_sf"/>
</dbReference>
<dbReference type="GO" id="GO:0016114">
    <property type="term" value="P:terpenoid biosynthetic process"/>
    <property type="evidence" value="ECO:0007669"/>
    <property type="project" value="InterPro"/>
</dbReference>